<dbReference type="RefSeq" id="WP_121736776.1">
    <property type="nucleotide sequence ID" value="NZ_QXXG01000030.1"/>
</dbReference>
<dbReference type="PROSITE" id="PS51257">
    <property type="entry name" value="PROKAR_LIPOPROTEIN"/>
    <property type="match status" value="1"/>
</dbReference>
<evidence type="ECO:0008006" key="3">
    <source>
        <dbReference type="Google" id="ProtNLM"/>
    </source>
</evidence>
<name>A0A3L7ZLV4_PARDI</name>
<accession>A0A3L7ZLV4</accession>
<evidence type="ECO:0000313" key="1">
    <source>
        <dbReference type="EMBL" id="RLT72728.1"/>
    </source>
</evidence>
<organism evidence="1 2">
    <name type="scientific">Parabacteroides distasonis</name>
    <dbReference type="NCBI Taxonomy" id="823"/>
    <lineage>
        <taxon>Bacteria</taxon>
        <taxon>Pseudomonadati</taxon>
        <taxon>Bacteroidota</taxon>
        <taxon>Bacteroidia</taxon>
        <taxon>Bacteroidales</taxon>
        <taxon>Tannerellaceae</taxon>
        <taxon>Parabacteroides</taxon>
    </lineage>
</organism>
<sequence>MKIKFLFKLVALMTIISVVGCSDDVGVGPKGKLYFSDSKSWKDSGILIYENFDPSYIVPYLYHVNADSISLVPVHSSNTNDLKTYPFEKDLNKLILSLEDTDKHAVYKPQ</sequence>
<proteinExistence type="predicted"/>
<evidence type="ECO:0000313" key="2">
    <source>
        <dbReference type="Proteomes" id="UP000278164"/>
    </source>
</evidence>
<reference evidence="1 2" key="1">
    <citation type="submission" date="2018-09" db="EMBL/GenBank/DDBJ databases">
        <title>Murine metabolic-syndrome-specific gut microbial biobank.</title>
        <authorList>
            <person name="Liu C."/>
        </authorList>
    </citation>
    <scope>NUCLEOTIDE SEQUENCE [LARGE SCALE GENOMIC DNA]</scope>
    <source>
        <strain evidence="1 2">8-P5</strain>
    </source>
</reference>
<protein>
    <recommendedName>
        <fullName evidence="3">Lipoprotein</fullName>
    </recommendedName>
</protein>
<gene>
    <name evidence="1" type="ORF">D7V78_14365</name>
</gene>
<dbReference type="Proteomes" id="UP000278164">
    <property type="component" value="Unassembled WGS sequence"/>
</dbReference>
<dbReference type="EMBL" id="RAYI01000029">
    <property type="protein sequence ID" value="RLT72728.1"/>
    <property type="molecule type" value="Genomic_DNA"/>
</dbReference>
<comment type="caution">
    <text evidence="1">The sequence shown here is derived from an EMBL/GenBank/DDBJ whole genome shotgun (WGS) entry which is preliminary data.</text>
</comment>
<dbReference type="AlphaFoldDB" id="A0A3L7ZLV4"/>